<name>A0A1P8UJI2_9GAMM</name>
<dbReference type="InterPro" id="IPR058792">
    <property type="entry name" value="Beta-barrel_RND_2"/>
</dbReference>
<keyword evidence="3 6" id="KW-0732">Signal</keyword>
<sequence>MLHDTIRFSAPKLLAASALGLVLAAPLAQAADTLTLYGNIDIRQINLAFRDMGRIKNIRVHEGDPVKAGAVLGELDQARFQDTVHKAENAVAAQKEIVAKLLAGTRPQKIQQAREHVTAAKAGVQLAEITLKRIRSVERKGYVPPEKLDEAKAKYDQAVANLAAAEAGLNLALQGPQTQDIAAAKYKLASMEAELALAKRVQTDSRLIAPADGVVENRVLEPGDIASPQAPALILALNNPVWARAYLPEPALGKVREGMRAWIESDSFPGKRFPGWVGFISPTAQFTPQPVQTPSVRTTLSYRVRIYACNPDGKLRLGMPVTVQIPLNQTQPVPASQQRCAQ</sequence>
<dbReference type="Pfam" id="PF25954">
    <property type="entry name" value="Beta-barrel_RND_2"/>
    <property type="match status" value="1"/>
</dbReference>
<dbReference type="EMBL" id="CP019434">
    <property type="protein sequence ID" value="APZ43995.1"/>
    <property type="molecule type" value="Genomic_DNA"/>
</dbReference>
<dbReference type="Gene3D" id="2.40.50.100">
    <property type="match status" value="1"/>
</dbReference>
<proteinExistence type="inferred from homology"/>
<keyword evidence="4" id="KW-0574">Periplasm</keyword>
<dbReference type="OrthoDB" id="9813967at2"/>
<dbReference type="AlphaFoldDB" id="A0A1P8UJI2"/>
<protein>
    <submittedName>
        <fullName evidence="9">Hemolysin D</fullName>
    </submittedName>
</protein>
<evidence type="ECO:0000313" key="9">
    <source>
        <dbReference type="EMBL" id="APZ43995.1"/>
    </source>
</evidence>
<dbReference type="STRING" id="1765967.BW247_13595"/>
<evidence type="ECO:0000256" key="6">
    <source>
        <dbReference type="SAM" id="SignalP"/>
    </source>
</evidence>
<feature type="chain" id="PRO_5013315328" evidence="6">
    <location>
        <begin position="31"/>
        <end position="342"/>
    </location>
</feature>
<evidence type="ECO:0000313" key="10">
    <source>
        <dbReference type="Proteomes" id="UP000243807"/>
    </source>
</evidence>
<dbReference type="Pfam" id="PF25881">
    <property type="entry name" value="HH_YBHG"/>
    <property type="match status" value="1"/>
</dbReference>
<evidence type="ECO:0000256" key="3">
    <source>
        <dbReference type="ARBA" id="ARBA00022729"/>
    </source>
</evidence>
<comment type="subcellular location">
    <subcellularLocation>
        <location evidence="1">Periplasm</location>
    </subcellularLocation>
</comment>
<reference evidence="9 10" key="1">
    <citation type="submission" date="2017-01" db="EMBL/GenBank/DDBJ databases">
        <title>Draft sequence of Acidihalobacter ferrooxidans strain DSM 14175 (strain V8).</title>
        <authorList>
            <person name="Khaleque H.N."/>
            <person name="Ramsay J.P."/>
            <person name="Murphy R.J.T."/>
            <person name="Kaksonen A.H."/>
            <person name="Boxall N.J."/>
            <person name="Watkin E.L.J."/>
        </authorList>
    </citation>
    <scope>NUCLEOTIDE SEQUENCE [LARGE SCALE GENOMIC DNA]</scope>
    <source>
        <strain evidence="9 10">V8</strain>
    </source>
</reference>
<dbReference type="PRINTS" id="PR01490">
    <property type="entry name" value="RTXTOXIND"/>
</dbReference>
<dbReference type="KEGG" id="afy:BW247_13595"/>
<dbReference type="Proteomes" id="UP000243807">
    <property type="component" value="Chromosome"/>
</dbReference>
<accession>A0A1P8UJI2</accession>
<keyword evidence="5" id="KW-0175">Coiled coil</keyword>
<dbReference type="Gene3D" id="1.10.287.470">
    <property type="entry name" value="Helix hairpin bin"/>
    <property type="match status" value="1"/>
</dbReference>
<dbReference type="GO" id="GO:0042597">
    <property type="term" value="C:periplasmic space"/>
    <property type="evidence" value="ECO:0007669"/>
    <property type="project" value="UniProtKB-SubCell"/>
</dbReference>
<keyword evidence="10" id="KW-1185">Reference proteome</keyword>
<evidence type="ECO:0000256" key="4">
    <source>
        <dbReference type="ARBA" id="ARBA00022764"/>
    </source>
</evidence>
<evidence type="ECO:0000259" key="7">
    <source>
        <dbReference type="Pfam" id="PF25881"/>
    </source>
</evidence>
<feature type="signal peptide" evidence="6">
    <location>
        <begin position="1"/>
        <end position="30"/>
    </location>
</feature>
<dbReference type="PANTHER" id="PTHR32347:SF29">
    <property type="entry name" value="UPF0194 MEMBRANE PROTEIN YBHG"/>
    <property type="match status" value="1"/>
</dbReference>
<dbReference type="InterPro" id="IPR059052">
    <property type="entry name" value="HH_YbhG-like"/>
</dbReference>
<dbReference type="InterPro" id="IPR050465">
    <property type="entry name" value="UPF0194_transport"/>
</dbReference>
<dbReference type="Gene3D" id="2.40.30.170">
    <property type="match status" value="1"/>
</dbReference>
<dbReference type="PANTHER" id="PTHR32347">
    <property type="entry name" value="EFFLUX SYSTEM COMPONENT YKNX-RELATED"/>
    <property type="match status" value="1"/>
</dbReference>
<evidence type="ECO:0000256" key="5">
    <source>
        <dbReference type="ARBA" id="ARBA00023054"/>
    </source>
</evidence>
<evidence type="ECO:0000256" key="2">
    <source>
        <dbReference type="ARBA" id="ARBA00010602"/>
    </source>
</evidence>
<organism evidence="9 10">
    <name type="scientific">Acidihalobacter ferrooxydans</name>
    <dbReference type="NCBI Taxonomy" id="1765967"/>
    <lineage>
        <taxon>Bacteria</taxon>
        <taxon>Pseudomonadati</taxon>
        <taxon>Pseudomonadota</taxon>
        <taxon>Gammaproteobacteria</taxon>
        <taxon>Chromatiales</taxon>
        <taxon>Ectothiorhodospiraceae</taxon>
        <taxon>Acidihalobacter</taxon>
    </lineage>
</organism>
<feature type="domain" description="CusB-like beta-barrel" evidence="8">
    <location>
        <begin position="240"/>
        <end position="325"/>
    </location>
</feature>
<evidence type="ECO:0000259" key="8">
    <source>
        <dbReference type="Pfam" id="PF25954"/>
    </source>
</evidence>
<feature type="domain" description="YbhG-like alpha-helical hairpin" evidence="7">
    <location>
        <begin position="75"/>
        <end position="199"/>
    </location>
</feature>
<evidence type="ECO:0000256" key="1">
    <source>
        <dbReference type="ARBA" id="ARBA00004418"/>
    </source>
</evidence>
<gene>
    <name evidence="9" type="ORF">BW247_13595</name>
</gene>
<dbReference type="SUPFAM" id="SSF111369">
    <property type="entry name" value="HlyD-like secretion proteins"/>
    <property type="match status" value="1"/>
</dbReference>
<dbReference type="RefSeq" id="WP_076837618.1">
    <property type="nucleotide sequence ID" value="NZ_CP019434.1"/>
</dbReference>
<comment type="similarity">
    <text evidence="2">Belongs to the UPF0194 family.</text>
</comment>